<dbReference type="PANTHER" id="PTHR45862">
    <property type="entry name" value="PROTEIN SGT1 HOMOLOG"/>
    <property type="match status" value="1"/>
</dbReference>
<dbReference type="SUPFAM" id="SSF48452">
    <property type="entry name" value="TPR-like"/>
    <property type="match status" value="1"/>
</dbReference>
<sequence length="463" mass="52473">MSHITLAREGLEAVKQRRWDEAVTKLTTAVKGSPNPTWIVARSKAMIGLQRHEDALHDAELAWHYAYQRSSRSDLMDSQFRRGVAYYHLGQFANADCCCFYAMRMAKGYPAVEDDDPKLPWVDEQGHWTVGVQKMKELSQTDPFNIGHTSPNHSKDIPFPFMNQAQGPHILAWRRTSLFRLQILRAMEALPEEDEARLVKVNQVPSRKPYDKYNTLPPLAAAGEQADASAEPRMQEFQTPKTITVSIFSKGIDESKFTVDFQPSYVRLQPVVYPDGSSRPMHLSLWADIDPSCSRYFVTPCKVELQLYKEGVGKWPQLTKDEAQPADEASDPKSNVTDGVAKKNSHSTYSNSDKNMVRRNYNNKRSRLQKEKQTSGPSYPTSSRSGPKDWDKIASGNGADEDDDPDVNAFFKKLYENATLEQRRAMMKSFTESNGTSLSTDWNDVKGRKVETVPPEGMEAKKY</sequence>
<reference evidence="5 6" key="1">
    <citation type="journal article" date="2015" name="BMC Genomics">
        <title>Insights from the genome of Ophiocordyceps polyrhachis-furcata to pathogenicity and host specificity in insect fungi.</title>
        <authorList>
            <person name="Wichadakul D."/>
            <person name="Kobmoo N."/>
            <person name="Ingsriswang S."/>
            <person name="Tangphatsornruang S."/>
            <person name="Chantasingh D."/>
            <person name="Luangsa-ard J.J."/>
            <person name="Eurwilaichitr L."/>
        </authorList>
    </citation>
    <scope>NUCLEOTIDE SEQUENCE [LARGE SCALE GENOMIC DNA]</scope>
    <source>
        <strain evidence="5 6">BCC 54312</strain>
    </source>
</reference>
<evidence type="ECO:0000313" key="5">
    <source>
        <dbReference type="EMBL" id="RCI09352.1"/>
    </source>
</evidence>
<feature type="region of interest" description="Disordered" evidence="2">
    <location>
        <begin position="430"/>
        <end position="463"/>
    </location>
</feature>
<organism evidence="5 6">
    <name type="scientific">Ophiocordyceps polyrhachis-furcata BCC 54312</name>
    <dbReference type="NCBI Taxonomy" id="1330021"/>
    <lineage>
        <taxon>Eukaryota</taxon>
        <taxon>Fungi</taxon>
        <taxon>Dikarya</taxon>
        <taxon>Ascomycota</taxon>
        <taxon>Pezizomycotina</taxon>
        <taxon>Sordariomycetes</taxon>
        <taxon>Hypocreomycetidae</taxon>
        <taxon>Hypocreales</taxon>
        <taxon>Ophiocordycipitaceae</taxon>
        <taxon>Ophiocordyceps</taxon>
    </lineage>
</organism>
<dbReference type="InterPro" id="IPR007699">
    <property type="entry name" value="SGS_dom"/>
</dbReference>
<feature type="domain" description="CS" evidence="4">
    <location>
        <begin position="229"/>
        <end position="319"/>
    </location>
</feature>
<dbReference type="Pfam" id="PF05002">
    <property type="entry name" value="SGS"/>
    <property type="match status" value="1"/>
</dbReference>
<dbReference type="EMBL" id="LKCN02000015">
    <property type="protein sequence ID" value="RCI09352.1"/>
    <property type="molecule type" value="Genomic_DNA"/>
</dbReference>
<dbReference type="SUPFAM" id="SSF49764">
    <property type="entry name" value="HSP20-like chaperones"/>
    <property type="match status" value="1"/>
</dbReference>
<dbReference type="OrthoDB" id="1898560at2759"/>
<dbReference type="AlphaFoldDB" id="A0A367L553"/>
<evidence type="ECO:0000259" key="4">
    <source>
        <dbReference type="PROSITE" id="PS51203"/>
    </source>
</evidence>
<evidence type="ECO:0000256" key="2">
    <source>
        <dbReference type="SAM" id="MobiDB-lite"/>
    </source>
</evidence>
<dbReference type="STRING" id="1330021.A0A367L553"/>
<dbReference type="InterPro" id="IPR011990">
    <property type="entry name" value="TPR-like_helical_dom_sf"/>
</dbReference>
<feature type="domain" description="SGS" evidence="3">
    <location>
        <begin position="378"/>
        <end position="463"/>
    </location>
</feature>
<dbReference type="PROSITE" id="PS51048">
    <property type="entry name" value="SGS"/>
    <property type="match status" value="1"/>
</dbReference>
<dbReference type="InterPro" id="IPR044563">
    <property type="entry name" value="Sgt1-like"/>
</dbReference>
<feature type="region of interest" description="Disordered" evidence="2">
    <location>
        <begin position="321"/>
        <end position="405"/>
    </location>
</feature>
<dbReference type="PROSITE" id="PS51203">
    <property type="entry name" value="CS"/>
    <property type="match status" value="1"/>
</dbReference>
<name>A0A367L553_9HYPO</name>
<gene>
    <name evidence="5" type="ORF">L249_3742</name>
</gene>
<dbReference type="Gene3D" id="1.25.40.10">
    <property type="entry name" value="Tetratricopeptide repeat domain"/>
    <property type="match status" value="1"/>
</dbReference>
<comment type="caution">
    <text evidence="5">The sequence shown here is derived from an EMBL/GenBank/DDBJ whole genome shotgun (WGS) entry which is preliminary data.</text>
</comment>
<dbReference type="Proteomes" id="UP000253664">
    <property type="component" value="Unassembled WGS sequence"/>
</dbReference>
<accession>A0A367L553</accession>
<keyword evidence="6" id="KW-1185">Reference proteome</keyword>
<dbReference type="InterPro" id="IPR008978">
    <property type="entry name" value="HSP20-like_chaperone"/>
</dbReference>
<proteinExistence type="inferred from homology"/>
<evidence type="ECO:0000313" key="6">
    <source>
        <dbReference type="Proteomes" id="UP000253664"/>
    </source>
</evidence>
<protein>
    <recommendedName>
        <fullName evidence="7">CS domain-containing protein</fullName>
    </recommendedName>
</protein>
<evidence type="ECO:0000256" key="1">
    <source>
        <dbReference type="ARBA" id="ARBA00008509"/>
    </source>
</evidence>
<dbReference type="InterPro" id="IPR007052">
    <property type="entry name" value="CS_dom"/>
</dbReference>
<evidence type="ECO:0000259" key="3">
    <source>
        <dbReference type="PROSITE" id="PS51048"/>
    </source>
</evidence>
<feature type="compositionally biased region" description="Polar residues" evidence="2">
    <location>
        <begin position="430"/>
        <end position="442"/>
    </location>
</feature>
<dbReference type="CDD" id="cd06466">
    <property type="entry name" value="p23_CS_SGT1_like"/>
    <property type="match status" value="1"/>
</dbReference>
<dbReference type="Gene3D" id="2.60.40.790">
    <property type="match status" value="1"/>
</dbReference>
<feature type="compositionally biased region" description="Polar residues" evidence="2">
    <location>
        <begin position="374"/>
        <end position="385"/>
    </location>
</feature>
<comment type="similarity">
    <text evidence="1">Belongs to the SGT1 family.</text>
</comment>
<evidence type="ECO:0008006" key="7">
    <source>
        <dbReference type="Google" id="ProtNLM"/>
    </source>
</evidence>
<dbReference type="GO" id="GO:0051087">
    <property type="term" value="F:protein-folding chaperone binding"/>
    <property type="evidence" value="ECO:0007669"/>
    <property type="project" value="InterPro"/>
</dbReference>
<dbReference type="Pfam" id="PF04969">
    <property type="entry name" value="CS"/>
    <property type="match status" value="1"/>
</dbReference>